<dbReference type="SUPFAM" id="SSF54001">
    <property type="entry name" value="Cysteine proteinases"/>
    <property type="match status" value="1"/>
</dbReference>
<feature type="non-terminal residue" evidence="2">
    <location>
        <position position="1"/>
    </location>
</feature>
<feature type="compositionally biased region" description="Basic and acidic residues" evidence="1">
    <location>
        <begin position="117"/>
        <end position="135"/>
    </location>
</feature>
<evidence type="ECO:0000256" key="1">
    <source>
        <dbReference type="SAM" id="MobiDB-lite"/>
    </source>
</evidence>
<feature type="compositionally biased region" description="Acidic residues" evidence="1">
    <location>
        <begin position="366"/>
        <end position="378"/>
    </location>
</feature>
<dbReference type="Gene3D" id="3.40.395.10">
    <property type="entry name" value="Adenoviral Proteinase, Chain A"/>
    <property type="match status" value="1"/>
</dbReference>
<dbReference type="InterPro" id="IPR038765">
    <property type="entry name" value="Papain-like_cys_pep_sf"/>
</dbReference>
<feature type="compositionally biased region" description="Basic residues" evidence="1">
    <location>
        <begin position="33"/>
        <end position="44"/>
    </location>
</feature>
<protein>
    <recommendedName>
        <fullName evidence="3">Ulp1 protease family, C-terminal catalytic domain-containing protein</fullName>
    </recommendedName>
</protein>
<accession>A0A699HWZ3</accession>
<organism evidence="2">
    <name type="scientific">Tanacetum cinerariifolium</name>
    <name type="common">Dalmatian daisy</name>
    <name type="synonym">Chrysanthemum cinerariifolium</name>
    <dbReference type="NCBI Taxonomy" id="118510"/>
    <lineage>
        <taxon>Eukaryota</taxon>
        <taxon>Viridiplantae</taxon>
        <taxon>Streptophyta</taxon>
        <taxon>Embryophyta</taxon>
        <taxon>Tracheophyta</taxon>
        <taxon>Spermatophyta</taxon>
        <taxon>Magnoliopsida</taxon>
        <taxon>eudicotyledons</taxon>
        <taxon>Gunneridae</taxon>
        <taxon>Pentapetalae</taxon>
        <taxon>asterids</taxon>
        <taxon>campanulids</taxon>
        <taxon>Asterales</taxon>
        <taxon>Asteraceae</taxon>
        <taxon>Asteroideae</taxon>
        <taxon>Anthemideae</taxon>
        <taxon>Anthemidinae</taxon>
        <taxon>Tanacetum</taxon>
    </lineage>
</organism>
<feature type="region of interest" description="Disordered" evidence="1">
    <location>
        <begin position="33"/>
        <end position="67"/>
    </location>
</feature>
<dbReference type="EMBL" id="BKCJ010204527">
    <property type="protein sequence ID" value="GEY73338.1"/>
    <property type="molecule type" value="Genomic_DNA"/>
</dbReference>
<feature type="compositionally biased region" description="Basic and acidic residues" evidence="1">
    <location>
        <begin position="45"/>
        <end position="66"/>
    </location>
</feature>
<comment type="caution">
    <text evidence="2">The sequence shown here is derived from an EMBL/GenBank/DDBJ whole genome shotgun (WGS) entry which is preliminary data.</text>
</comment>
<feature type="region of interest" description="Disordered" evidence="1">
    <location>
        <begin position="353"/>
        <end position="419"/>
    </location>
</feature>
<proteinExistence type="predicted"/>
<reference evidence="2" key="1">
    <citation type="journal article" date="2019" name="Sci. Rep.">
        <title>Draft genome of Tanacetum cinerariifolium, the natural source of mosquito coil.</title>
        <authorList>
            <person name="Yamashiro T."/>
            <person name="Shiraishi A."/>
            <person name="Satake H."/>
            <person name="Nakayama K."/>
        </authorList>
    </citation>
    <scope>NUCLEOTIDE SEQUENCE</scope>
</reference>
<sequence>ESVVGSMCDVVKEIAFDVVNEKASDALKNKATNVKKKSVGKGKKSTVDKPKDNVPNPKDNKSKAHSDVVLVAEKPKPNPKQKEKSIIQELSEVSVLRLSNQKVNPDIKSKVVVHVSKSKETPVKRKRIISKEDGRKKKLKGKSKKEDSDFKLETDVVDSSSDEESVAKKGKKKMTKKIKKEESDEESVSKKGVPVGGYSLFDLDEREADHEFVKLWVGQFHPVELRDLRVNDIARKRLREDFVISDIDWCRYIYDCLLDSKLPSRTNHHLGQLTFLIELELKYHMLGILDLHVEWTEAKAQDAEGFIGSLEIFKKEALFKRAEEKLVAICSESYVQVFRDPISFDVDVDAGNDCNGDDDRDHDNDNDSNGNGDEEDVNEGDKYPNRSNSSFGFSKISLDDFRNDSGPTRIESVDPTEQETIVEVNPAEECELMSTLENYTQWLDKNADLVGEGDKILTKTTAMTILDKHPGTYDSKYKEVYDLLKKLFARHLKQYGHIRYTQVAKVKHTIPKLKWKTKENFHDCGIFTMLYMETFDGGPDSNLHCGLLVKPQLQRDMLRRLRFKFATKILLHEINVHAGKMLELAKEFDKTDPVEKIVIIVEAFKKKEERDCF</sequence>
<name>A0A699HWZ3_TANCI</name>
<evidence type="ECO:0008006" key="3">
    <source>
        <dbReference type="Google" id="ProtNLM"/>
    </source>
</evidence>
<evidence type="ECO:0000313" key="2">
    <source>
        <dbReference type="EMBL" id="GEY73338.1"/>
    </source>
</evidence>
<gene>
    <name evidence="2" type="ORF">Tci_445312</name>
</gene>
<feature type="region of interest" description="Disordered" evidence="1">
    <location>
        <begin position="117"/>
        <end position="145"/>
    </location>
</feature>
<dbReference type="AlphaFoldDB" id="A0A699HWZ3"/>